<evidence type="ECO:0008006" key="3">
    <source>
        <dbReference type="Google" id="ProtNLM"/>
    </source>
</evidence>
<sequence length="103" mass="11553">MREQAELRNVRLLLTTHNPALMDALPDSALGDVMFCYRDPQDGDSRLVRLADLEDYAGLVSQGPLGELVTRGVVDRFVKSPITVEQKRQNALAWLKRMQGDSL</sequence>
<evidence type="ECO:0000313" key="1">
    <source>
        <dbReference type="EMBL" id="MDX9586914.1"/>
    </source>
</evidence>
<accession>A0ABU5B6K7</accession>
<keyword evidence="2" id="KW-1185">Reference proteome</keyword>
<reference evidence="1 2" key="1">
    <citation type="submission" date="2023-11" db="EMBL/GenBank/DDBJ databases">
        <title>Pseudomonas fragariae, a Novel Bacterial Species Causing Leaf Spots on Strawberry (Fragaria x ananassa).</title>
        <authorList>
            <person name="Marin M.V."/>
            <person name="Carvalho R."/>
            <person name="Paret M.L."/>
            <person name="Jones J.B."/>
            <person name="Peres N.A."/>
        </authorList>
    </citation>
    <scope>NUCLEOTIDE SEQUENCE [LARGE SCALE GENOMIC DNA]</scope>
    <source>
        <strain evidence="1 2">19</strain>
    </source>
</reference>
<protein>
    <recommendedName>
        <fullName evidence="3">ATPase AAA-type core domain-containing protein</fullName>
    </recommendedName>
</protein>
<dbReference type="EMBL" id="JAXCEY010000013">
    <property type="protein sequence ID" value="MDX9586914.1"/>
    <property type="molecule type" value="Genomic_DNA"/>
</dbReference>
<dbReference type="RefSeq" id="WP_232059989.1">
    <property type="nucleotide sequence ID" value="NZ_JAINZM010000030.1"/>
</dbReference>
<name>A0ABU5B6K7_9PSED</name>
<gene>
    <name evidence="1" type="ORF">SLT84_14550</name>
</gene>
<dbReference type="Proteomes" id="UP001274111">
    <property type="component" value="Unassembled WGS sequence"/>
</dbReference>
<evidence type="ECO:0000313" key="2">
    <source>
        <dbReference type="Proteomes" id="UP001274111"/>
    </source>
</evidence>
<organism evidence="1 2">
    <name type="scientific">Pseudomonas fragariae</name>
    <name type="common">ex Marin et al. 2024</name>
    <dbReference type="NCBI Taxonomy" id="3080056"/>
    <lineage>
        <taxon>Bacteria</taxon>
        <taxon>Pseudomonadati</taxon>
        <taxon>Pseudomonadota</taxon>
        <taxon>Gammaproteobacteria</taxon>
        <taxon>Pseudomonadales</taxon>
        <taxon>Pseudomonadaceae</taxon>
        <taxon>Pseudomonas</taxon>
    </lineage>
</organism>
<comment type="caution">
    <text evidence="1">The sequence shown here is derived from an EMBL/GenBank/DDBJ whole genome shotgun (WGS) entry which is preliminary data.</text>
</comment>
<proteinExistence type="predicted"/>